<evidence type="ECO:0000313" key="3">
    <source>
        <dbReference type="EMBL" id="CAG8839970.1"/>
    </source>
</evidence>
<keyword evidence="4" id="KW-1185">Reference proteome</keyword>
<feature type="region of interest" description="Disordered" evidence="2">
    <location>
        <begin position="1"/>
        <end position="22"/>
    </location>
</feature>
<feature type="non-terminal residue" evidence="3">
    <location>
        <position position="1"/>
    </location>
</feature>
<gene>
    <name evidence="3" type="ORF">GMARGA_LOCUS34691</name>
</gene>
<name>A0ABN7WSX2_GIGMA</name>
<keyword evidence="1" id="KW-0175">Coiled coil</keyword>
<protein>
    <submittedName>
        <fullName evidence="3">32172_t:CDS:1</fullName>
    </submittedName>
</protein>
<organism evidence="3 4">
    <name type="scientific">Gigaspora margarita</name>
    <dbReference type="NCBI Taxonomy" id="4874"/>
    <lineage>
        <taxon>Eukaryota</taxon>
        <taxon>Fungi</taxon>
        <taxon>Fungi incertae sedis</taxon>
        <taxon>Mucoromycota</taxon>
        <taxon>Glomeromycotina</taxon>
        <taxon>Glomeromycetes</taxon>
        <taxon>Diversisporales</taxon>
        <taxon>Gigasporaceae</taxon>
        <taxon>Gigaspora</taxon>
    </lineage>
</organism>
<reference evidence="3 4" key="1">
    <citation type="submission" date="2021-06" db="EMBL/GenBank/DDBJ databases">
        <authorList>
            <person name="Kallberg Y."/>
            <person name="Tangrot J."/>
            <person name="Rosling A."/>
        </authorList>
    </citation>
    <scope>NUCLEOTIDE SEQUENCE [LARGE SCALE GENOMIC DNA]</scope>
    <source>
        <strain evidence="3 4">120-4 pot B 10/14</strain>
    </source>
</reference>
<feature type="coiled-coil region" evidence="1">
    <location>
        <begin position="124"/>
        <end position="164"/>
    </location>
</feature>
<sequence length="231" mass="26874">SNNLNGNNTDKEQNIESSEGLDVLKDESLKTMLKKNRNEENQQEVQNNMILQTEISMDLHQDRPGDQLDPKKVNQQAQKCTVSISINILNIDYEYVQIQVKESNIEEQLLIRAKSYIKAPESSIQKLNRKINVLEKKVARNKELADLQLVIERLKRNLQDKFMNLTSYNVAEIDKIKIPNKEGVLNSIEVLHYIKDYYSYMHQPEPIKIDAIDRITNDLPQIEELNNQNLT</sequence>
<dbReference type="Proteomes" id="UP000789901">
    <property type="component" value="Unassembled WGS sequence"/>
</dbReference>
<accession>A0ABN7WSX2</accession>
<evidence type="ECO:0000256" key="1">
    <source>
        <dbReference type="SAM" id="Coils"/>
    </source>
</evidence>
<feature type="non-terminal residue" evidence="3">
    <location>
        <position position="231"/>
    </location>
</feature>
<dbReference type="EMBL" id="CAJVQB010061702">
    <property type="protein sequence ID" value="CAG8839970.1"/>
    <property type="molecule type" value="Genomic_DNA"/>
</dbReference>
<evidence type="ECO:0000313" key="4">
    <source>
        <dbReference type="Proteomes" id="UP000789901"/>
    </source>
</evidence>
<evidence type="ECO:0000256" key="2">
    <source>
        <dbReference type="SAM" id="MobiDB-lite"/>
    </source>
</evidence>
<proteinExistence type="predicted"/>
<comment type="caution">
    <text evidence="3">The sequence shown here is derived from an EMBL/GenBank/DDBJ whole genome shotgun (WGS) entry which is preliminary data.</text>
</comment>